<dbReference type="GO" id="GO:0140291">
    <property type="term" value="P:peptidyl-glutamate ADP-deribosylation"/>
    <property type="evidence" value="ECO:0007669"/>
    <property type="project" value="TreeGrafter"/>
</dbReference>
<dbReference type="InterPro" id="IPR050892">
    <property type="entry name" value="ADP-ribose_metab_enzymes"/>
</dbReference>
<accession>A0A1H9ZUG5</accession>
<dbReference type="EMBL" id="FOHG01000008">
    <property type="protein sequence ID" value="SES84991.1"/>
    <property type="molecule type" value="Genomic_DNA"/>
</dbReference>
<sequence length="231" mass="27126">MINYYEGTVFNTSAKTIVNTINCVGVMGAGIALEFKLRFPEMYKDYRDKCNKNLVQIGRPYIYSHSDDLWILNFPTKKHWRNKSEIEWIEAGLKYFSENHSKVEMKSVAFPKLGTNNGGLDWEAVKKLMEKYLSDLDIDVYICLNEKNEAEGTEKKMLDLVNKTDREHLIKEVGINAKQAKKIVDEQPIQRFWHINNFNGIGKKSYEKLFRYYYQLAKGKKRELVQMVLEM</sequence>
<dbReference type="Proteomes" id="UP000199519">
    <property type="component" value="Unassembled WGS sequence"/>
</dbReference>
<dbReference type="InterPro" id="IPR043472">
    <property type="entry name" value="Macro_dom-like"/>
</dbReference>
<evidence type="ECO:0000313" key="6">
    <source>
        <dbReference type="Proteomes" id="UP000199519"/>
    </source>
</evidence>
<dbReference type="Proteomes" id="UP000198612">
    <property type="component" value="Unassembled WGS sequence"/>
</dbReference>
<dbReference type="AlphaFoldDB" id="A0A1H9ZUG5"/>
<evidence type="ECO:0000259" key="2">
    <source>
        <dbReference type="PROSITE" id="PS51154"/>
    </source>
</evidence>
<comment type="catalytic activity">
    <reaction evidence="1">
        <text>an N-(ADP-alpha-D-ribosyl)-thymidine in DNA + H2O = a thymidine in DNA + ADP-D-ribose</text>
        <dbReference type="Rhea" id="RHEA:71655"/>
        <dbReference type="Rhea" id="RHEA-COMP:13556"/>
        <dbReference type="Rhea" id="RHEA-COMP:18051"/>
        <dbReference type="ChEBI" id="CHEBI:15377"/>
        <dbReference type="ChEBI" id="CHEBI:57967"/>
        <dbReference type="ChEBI" id="CHEBI:137386"/>
        <dbReference type="ChEBI" id="CHEBI:191199"/>
    </reaction>
    <physiologicalReaction direction="left-to-right" evidence="1">
        <dbReference type="Rhea" id="RHEA:71656"/>
    </physiologicalReaction>
</comment>
<organism evidence="4 5">
    <name type="scientific">Halanaerobium congolense</name>
    <dbReference type="NCBI Taxonomy" id="54121"/>
    <lineage>
        <taxon>Bacteria</taxon>
        <taxon>Bacillati</taxon>
        <taxon>Bacillota</taxon>
        <taxon>Clostridia</taxon>
        <taxon>Halanaerobiales</taxon>
        <taxon>Halanaerobiaceae</taxon>
        <taxon>Halanaerobium</taxon>
    </lineage>
</organism>
<gene>
    <name evidence="3" type="ORF">SAMN04488598_10776</name>
    <name evidence="4" type="ORF">SAMN04515652_10876</name>
</gene>
<dbReference type="PANTHER" id="PTHR12521:SF0">
    <property type="entry name" value="ADP-RIBOSE GLYCOHYDROLASE OARD1"/>
    <property type="match status" value="1"/>
</dbReference>
<dbReference type="SMART" id="SM00506">
    <property type="entry name" value="A1pp"/>
    <property type="match status" value="1"/>
</dbReference>
<protein>
    <submittedName>
        <fullName evidence="4">O-acetyl-ADP-ribose deacetylase (Regulator of RNase III), contains Macro domain</fullName>
    </submittedName>
</protein>
<reference evidence="5 6" key="1">
    <citation type="submission" date="2016-10" db="EMBL/GenBank/DDBJ databases">
        <authorList>
            <person name="Varghese N."/>
            <person name="Submissions S."/>
        </authorList>
    </citation>
    <scope>NUCLEOTIDE SEQUENCE [LARGE SCALE GENOMIC DNA]</scope>
    <source>
        <strain evidence="3 6">WG2</strain>
        <strain evidence="4 5">WG5</strain>
    </source>
</reference>
<dbReference type="Gene3D" id="3.40.220.10">
    <property type="entry name" value="Leucine Aminopeptidase, subunit E, domain 1"/>
    <property type="match status" value="1"/>
</dbReference>
<evidence type="ECO:0000313" key="3">
    <source>
        <dbReference type="EMBL" id="SDF17908.1"/>
    </source>
</evidence>
<dbReference type="RefSeq" id="WP_089719781.1">
    <property type="nucleotide sequence ID" value="NZ_FNBJ01000007.1"/>
</dbReference>
<dbReference type="InterPro" id="IPR002589">
    <property type="entry name" value="Macro_dom"/>
</dbReference>
<proteinExistence type="predicted"/>
<dbReference type="SUPFAM" id="SSF52949">
    <property type="entry name" value="Macro domain-like"/>
    <property type="match status" value="1"/>
</dbReference>
<keyword evidence="6" id="KW-1185">Reference proteome</keyword>
<evidence type="ECO:0000313" key="4">
    <source>
        <dbReference type="EMBL" id="SES84991.1"/>
    </source>
</evidence>
<dbReference type="Pfam" id="PF01661">
    <property type="entry name" value="Macro"/>
    <property type="match status" value="1"/>
</dbReference>
<dbReference type="CDD" id="cd02901">
    <property type="entry name" value="Macro_Poa1p-like"/>
    <property type="match status" value="1"/>
</dbReference>
<evidence type="ECO:0000313" key="5">
    <source>
        <dbReference type="Proteomes" id="UP000198612"/>
    </source>
</evidence>
<name>A0A1H9ZUG5_9FIRM</name>
<evidence type="ECO:0000256" key="1">
    <source>
        <dbReference type="ARBA" id="ARBA00035885"/>
    </source>
</evidence>
<feature type="domain" description="Macro" evidence="2">
    <location>
        <begin position="1"/>
        <end position="161"/>
    </location>
</feature>
<dbReference type="EMBL" id="FNBJ01000007">
    <property type="protein sequence ID" value="SDF17908.1"/>
    <property type="molecule type" value="Genomic_DNA"/>
</dbReference>
<dbReference type="PANTHER" id="PTHR12521">
    <property type="entry name" value="PROTEIN C6ORF130"/>
    <property type="match status" value="1"/>
</dbReference>
<dbReference type="PROSITE" id="PS51154">
    <property type="entry name" value="MACRO"/>
    <property type="match status" value="1"/>
</dbReference>